<reference evidence="8" key="1">
    <citation type="submission" date="2020-10" db="EMBL/GenBank/DDBJ databases">
        <authorList>
            <person name="Gilroy R."/>
        </authorList>
    </citation>
    <scope>NUCLEOTIDE SEQUENCE</scope>
    <source>
        <strain evidence="8">3924</strain>
    </source>
</reference>
<dbReference type="GO" id="GO:0015920">
    <property type="term" value="P:lipopolysaccharide transport"/>
    <property type="evidence" value="ECO:0007669"/>
    <property type="project" value="TreeGrafter"/>
</dbReference>
<reference evidence="8" key="2">
    <citation type="journal article" date="2021" name="PeerJ">
        <title>Extensive microbial diversity within the chicken gut microbiome revealed by metagenomics and culture.</title>
        <authorList>
            <person name="Gilroy R."/>
            <person name="Ravi A."/>
            <person name="Getino M."/>
            <person name="Pursley I."/>
            <person name="Horton D.L."/>
            <person name="Alikhan N.F."/>
            <person name="Baker D."/>
            <person name="Gharbi K."/>
            <person name="Hall N."/>
            <person name="Watson M."/>
            <person name="Adriaenssens E.M."/>
            <person name="Foster-Nyarko E."/>
            <person name="Jarju S."/>
            <person name="Secka A."/>
            <person name="Antonio M."/>
            <person name="Oren A."/>
            <person name="Chaudhuri R.R."/>
            <person name="La Ragione R."/>
            <person name="Hildebrand F."/>
            <person name="Pallen M.J."/>
        </authorList>
    </citation>
    <scope>NUCLEOTIDE SEQUENCE</scope>
    <source>
        <strain evidence="8">3924</strain>
    </source>
</reference>
<evidence type="ECO:0000256" key="6">
    <source>
        <dbReference type="SAM" id="MobiDB-lite"/>
    </source>
</evidence>
<dbReference type="GO" id="GO:0043190">
    <property type="term" value="C:ATP-binding cassette (ABC) transporter complex"/>
    <property type="evidence" value="ECO:0007669"/>
    <property type="project" value="TreeGrafter"/>
</dbReference>
<dbReference type="InterPro" id="IPR005495">
    <property type="entry name" value="LptG/LptF_permease"/>
</dbReference>
<keyword evidence="3 7" id="KW-0812">Transmembrane</keyword>
<sequence length="441" mass="50825">MLRLKRIDAYVIRNFITLFLATFFICSFIVIMQTLWMRINDLVGKGLPAHVLLEFFYYTWLTLIPLALPLAILLASLMTFGDMGEKLELLSMKTAGISLFRIMRSLMILIAIICVGAFFFSNDVIPMAQRKMYTLLFSIRQKSPEMDIPAGEFYSGIQNMRIYVRAKNHDTGAMSDVMLYDFSKGFNNASVTTADTMYVQMTKDKKNLMLTLINGESFENMREQQRRSTEKNVPYRRETFKTKQVLLDFDGDFNELDESLMDDQHISKNFDRLLSDVDSVTYVRDSLKSELVKEMTLNSYFKDTYAEEVTTMRSNNDTLPDSDSQKEEKEVVIPPEERHKFNADSLFLSMNRARMLSTVRSARSRVTSLRSDINYSRAVVSNAQDYYVRHAIELHRKFTLSFACLIFFFIGAPLGAIIRKGGLGMPVVASVIMFIVYYIID</sequence>
<comment type="caution">
    <text evidence="8">The sequence shown here is derived from an EMBL/GenBank/DDBJ whole genome shotgun (WGS) entry which is preliminary data.</text>
</comment>
<comment type="subcellular location">
    <subcellularLocation>
        <location evidence="1">Cell membrane</location>
        <topology evidence="1">Multi-pass membrane protein</topology>
    </subcellularLocation>
</comment>
<gene>
    <name evidence="8" type="ORF">IAC51_05390</name>
</gene>
<feature type="transmembrane region" description="Helical" evidence="7">
    <location>
        <begin position="423"/>
        <end position="440"/>
    </location>
</feature>
<organism evidence="8 9">
    <name type="scientific">Candidatus Aphodosoma intestinipullorum</name>
    <dbReference type="NCBI Taxonomy" id="2840674"/>
    <lineage>
        <taxon>Bacteria</taxon>
        <taxon>Pseudomonadati</taxon>
        <taxon>Bacteroidota</taxon>
        <taxon>Bacteroidia</taxon>
        <taxon>Bacteroidales</taxon>
        <taxon>Candidatus Aphodosoma</taxon>
    </lineage>
</organism>
<dbReference type="PANTHER" id="PTHR33529">
    <property type="entry name" value="SLR0882 PROTEIN-RELATED"/>
    <property type="match status" value="1"/>
</dbReference>
<feature type="transmembrane region" description="Helical" evidence="7">
    <location>
        <begin position="55"/>
        <end position="81"/>
    </location>
</feature>
<evidence type="ECO:0000313" key="8">
    <source>
        <dbReference type="EMBL" id="MBO8440067.1"/>
    </source>
</evidence>
<evidence type="ECO:0000256" key="4">
    <source>
        <dbReference type="ARBA" id="ARBA00022989"/>
    </source>
</evidence>
<evidence type="ECO:0000256" key="3">
    <source>
        <dbReference type="ARBA" id="ARBA00022692"/>
    </source>
</evidence>
<feature type="compositionally biased region" description="Basic and acidic residues" evidence="6">
    <location>
        <begin position="323"/>
        <end position="332"/>
    </location>
</feature>
<dbReference type="AlphaFoldDB" id="A0A940DLM8"/>
<dbReference type="EMBL" id="JADIMV010000093">
    <property type="protein sequence ID" value="MBO8440067.1"/>
    <property type="molecule type" value="Genomic_DNA"/>
</dbReference>
<keyword evidence="4 7" id="KW-1133">Transmembrane helix</keyword>
<feature type="transmembrane region" description="Helical" evidence="7">
    <location>
        <begin position="102"/>
        <end position="120"/>
    </location>
</feature>
<keyword evidence="5 7" id="KW-0472">Membrane</keyword>
<feature type="region of interest" description="Disordered" evidence="6">
    <location>
        <begin position="313"/>
        <end position="332"/>
    </location>
</feature>
<proteinExistence type="predicted"/>
<evidence type="ECO:0000256" key="2">
    <source>
        <dbReference type="ARBA" id="ARBA00022475"/>
    </source>
</evidence>
<evidence type="ECO:0000313" key="9">
    <source>
        <dbReference type="Proteomes" id="UP000712007"/>
    </source>
</evidence>
<evidence type="ECO:0000256" key="1">
    <source>
        <dbReference type="ARBA" id="ARBA00004651"/>
    </source>
</evidence>
<feature type="compositionally biased region" description="Polar residues" evidence="6">
    <location>
        <begin position="313"/>
        <end position="322"/>
    </location>
</feature>
<dbReference type="Pfam" id="PF03739">
    <property type="entry name" value="LptF_LptG"/>
    <property type="match status" value="1"/>
</dbReference>
<feature type="transmembrane region" description="Helical" evidence="7">
    <location>
        <begin position="398"/>
        <end position="416"/>
    </location>
</feature>
<protein>
    <submittedName>
        <fullName evidence="8">LptF/LptG family permease</fullName>
    </submittedName>
</protein>
<evidence type="ECO:0000256" key="7">
    <source>
        <dbReference type="SAM" id="Phobius"/>
    </source>
</evidence>
<feature type="transmembrane region" description="Helical" evidence="7">
    <location>
        <begin position="12"/>
        <end position="35"/>
    </location>
</feature>
<feature type="non-terminal residue" evidence="8">
    <location>
        <position position="441"/>
    </location>
</feature>
<keyword evidence="2" id="KW-1003">Cell membrane</keyword>
<name>A0A940DLM8_9BACT</name>
<evidence type="ECO:0000256" key="5">
    <source>
        <dbReference type="ARBA" id="ARBA00023136"/>
    </source>
</evidence>
<dbReference type="Proteomes" id="UP000712007">
    <property type="component" value="Unassembled WGS sequence"/>
</dbReference>
<dbReference type="PANTHER" id="PTHR33529:SF6">
    <property type="entry name" value="YJGP_YJGQ FAMILY PERMEASE"/>
    <property type="match status" value="1"/>
</dbReference>
<accession>A0A940DLM8</accession>